<dbReference type="InterPro" id="IPR018389">
    <property type="entry name" value="DctP_fam"/>
</dbReference>
<evidence type="ECO:0000313" key="2">
    <source>
        <dbReference type="EMBL" id="NDW06606.1"/>
    </source>
</evidence>
<keyword evidence="1" id="KW-0732">Signal</keyword>
<reference evidence="2 3" key="1">
    <citation type="submission" date="2020-01" db="EMBL/GenBank/DDBJ databases">
        <title>Jiella pacifica sp. nov.</title>
        <authorList>
            <person name="Xue Z."/>
            <person name="Zhu S."/>
            <person name="Chen J."/>
            <person name="Yang J."/>
        </authorList>
    </citation>
    <scope>NUCLEOTIDE SEQUENCE [LARGE SCALE GENOMIC DNA]</scope>
    <source>
        <strain evidence="2 3">40Bstr34</strain>
    </source>
</reference>
<dbReference type="RefSeq" id="WP_163465102.1">
    <property type="nucleotide sequence ID" value="NZ_JAAAMG010000018.1"/>
</dbReference>
<name>A0A6N9T979_9HYPH</name>
<protein>
    <recommendedName>
        <fullName evidence="4">TRAP-type C4-dicarboxylate transport system, substrate-binding protein</fullName>
    </recommendedName>
</protein>
<proteinExistence type="predicted"/>
<evidence type="ECO:0000313" key="3">
    <source>
        <dbReference type="Proteomes" id="UP000469011"/>
    </source>
</evidence>
<evidence type="ECO:0008006" key="4">
    <source>
        <dbReference type="Google" id="ProtNLM"/>
    </source>
</evidence>
<dbReference type="Proteomes" id="UP000469011">
    <property type="component" value="Unassembled WGS sequence"/>
</dbReference>
<evidence type="ECO:0000256" key="1">
    <source>
        <dbReference type="ARBA" id="ARBA00022729"/>
    </source>
</evidence>
<gene>
    <name evidence="2" type="ORF">GTK09_19490</name>
</gene>
<dbReference type="EMBL" id="JAAAMG010000018">
    <property type="protein sequence ID" value="NDW06606.1"/>
    <property type="molecule type" value="Genomic_DNA"/>
</dbReference>
<dbReference type="InterPro" id="IPR038404">
    <property type="entry name" value="TRAP_DctP_sf"/>
</dbReference>
<keyword evidence="3" id="KW-1185">Reference proteome</keyword>
<dbReference type="AlphaFoldDB" id="A0A6N9T979"/>
<organism evidence="2 3">
    <name type="scientific">Jiella pacifica</name>
    <dbReference type="NCBI Taxonomy" id="2696469"/>
    <lineage>
        <taxon>Bacteria</taxon>
        <taxon>Pseudomonadati</taxon>
        <taxon>Pseudomonadota</taxon>
        <taxon>Alphaproteobacteria</taxon>
        <taxon>Hyphomicrobiales</taxon>
        <taxon>Aurantimonadaceae</taxon>
        <taxon>Jiella</taxon>
    </lineage>
</organism>
<comment type="caution">
    <text evidence="2">The sequence shown here is derived from an EMBL/GenBank/DDBJ whole genome shotgun (WGS) entry which is preliminary data.</text>
</comment>
<dbReference type="PANTHER" id="PTHR33376">
    <property type="match status" value="1"/>
</dbReference>
<dbReference type="PANTHER" id="PTHR33376:SF4">
    <property type="entry name" value="SIALIC ACID-BINDING PERIPLASMIC PROTEIN SIAP"/>
    <property type="match status" value="1"/>
</dbReference>
<dbReference type="Gene3D" id="3.40.190.170">
    <property type="entry name" value="Bacterial extracellular solute-binding protein, family 7"/>
    <property type="match status" value="1"/>
</dbReference>
<dbReference type="GO" id="GO:0055085">
    <property type="term" value="P:transmembrane transport"/>
    <property type="evidence" value="ECO:0007669"/>
    <property type="project" value="InterPro"/>
</dbReference>
<sequence>MTLRFATIQSPRHELSLRLQDAFERIEKETDGRVEFEVHYGSESGFQAKQYVSALEYGMLDSALIPTSASALEYPWLGVYGLPFLSPDADAREPMLAATKPMLEEFSGEHHIVPLAYPLHPDKWLVIYLKNGVKSVDDFSGKLVRTYDPNTNAIVTALGAVPTSLQKSEIYMGLQRGTIDGAITGITALKEMKFNEVVDNVYQLDLMFLPHILGVSEQAWQRLDAKDQEIVRAVFAEWDKAYMADLSNPDASGDPYAYANEHGVKIIVPDEAAKQVFSKIHEDAVAEFVAQDDMSKKAYDAIDAVRASASN</sequence>
<dbReference type="Pfam" id="PF03480">
    <property type="entry name" value="DctP"/>
    <property type="match status" value="1"/>
</dbReference>
<dbReference type="NCBIfam" id="NF037995">
    <property type="entry name" value="TRAP_S1"/>
    <property type="match status" value="1"/>
</dbReference>
<accession>A0A6N9T979</accession>